<evidence type="ECO:0000256" key="1">
    <source>
        <dbReference type="ARBA" id="ARBA00004651"/>
    </source>
</evidence>
<dbReference type="InterPro" id="IPR050721">
    <property type="entry name" value="Trk_Ktr_HKT_K-transport"/>
</dbReference>
<feature type="transmembrane region" description="Helical" evidence="2">
    <location>
        <begin position="46"/>
        <end position="65"/>
    </location>
</feature>
<keyword evidence="2" id="KW-0812">Transmembrane</keyword>
<protein>
    <recommendedName>
        <fullName evidence="3">RCK N-terminal domain-containing protein</fullName>
    </recommendedName>
</protein>
<dbReference type="PANTHER" id="PTHR43833">
    <property type="entry name" value="POTASSIUM CHANNEL PROTEIN 2-RELATED-RELATED"/>
    <property type="match status" value="1"/>
</dbReference>
<evidence type="ECO:0000313" key="5">
    <source>
        <dbReference type="Proteomes" id="UP000477680"/>
    </source>
</evidence>
<dbReference type="AlphaFoldDB" id="A0A6C0U8C9"/>
<evidence type="ECO:0000259" key="3">
    <source>
        <dbReference type="PROSITE" id="PS51201"/>
    </source>
</evidence>
<dbReference type="SUPFAM" id="SSF51735">
    <property type="entry name" value="NAD(P)-binding Rossmann-fold domains"/>
    <property type="match status" value="2"/>
</dbReference>
<dbReference type="PROSITE" id="PS51201">
    <property type="entry name" value="RCK_N"/>
    <property type="match status" value="1"/>
</dbReference>
<dbReference type="InterPro" id="IPR003148">
    <property type="entry name" value="RCK_N"/>
</dbReference>
<reference evidence="4 5" key="1">
    <citation type="submission" date="2020-02" db="EMBL/GenBank/DDBJ databases">
        <title>Genome sequencing for Kineobactrum sp. M2.</title>
        <authorList>
            <person name="Park S.-J."/>
        </authorList>
    </citation>
    <scope>NUCLEOTIDE SEQUENCE [LARGE SCALE GENOMIC DNA]</scope>
    <source>
        <strain evidence="4 5">M2</strain>
    </source>
</reference>
<keyword evidence="2" id="KW-1133">Transmembrane helix</keyword>
<feature type="transmembrane region" description="Helical" evidence="2">
    <location>
        <begin position="15"/>
        <end position="34"/>
    </location>
</feature>
<keyword evidence="5" id="KW-1185">Reference proteome</keyword>
<dbReference type="Gene3D" id="3.40.50.720">
    <property type="entry name" value="NAD(P)-binding Rossmann-like Domain"/>
    <property type="match status" value="1"/>
</dbReference>
<dbReference type="Proteomes" id="UP000477680">
    <property type="component" value="Chromosome"/>
</dbReference>
<comment type="subcellular location">
    <subcellularLocation>
        <location evidence="1">Cell membrane</location>
        <topology evidence="1">Multi-pass membrane protein</topology>
    </subcellularLocation>
</comment>
<dbReference type="KEGG" id="kim:G3T16_10450"/>
<accession>A0A6C0U8C9</accession>
<dbReference type="InterPro" id="IPR036291">
    <property type="entry name" value="NAD(P)-bd_dom_sf"/>
</dbReference>
<feature type="transmembrane region" description="Helical" evidence="2">
    <location>
        <begin position="77"/>
        <end position="101"/>
    </location>
</feature>
<dbReference type="GO" id="GO:0006813">
    <property type="term" value="P:potassium ion transport"/>
    <property type="evidence" value="ECO:0007669"/>
    <property type="project" value="InterPro"/>
</dbReference>
<dbReference type="EMBL" id="CP048711">
    <property type="protein sequence ID" value="QIB65774.1"/>
    <property type="molecule type" value="Genomic_DNA"/>
</dbReference>
<dbReference type="SUPFAM" id="SSF81324">
    <property type="entry name" value="Voltage-gated potassium channels"/>
    <property type="match status" value="1"/>
</dbReference>
<organism evidence="4 5">
    <name type="scientific">Kineobactrum salinum</name>
    <dbReference type="NCBI Taxonomy" id="2708301"/>
    <lineage>
        <taxon>Bacteria</taxon>
        <taxon>Pseudomonadati</taxon>
        <taxon>Pseudomonadota</taxon>
        <taxon>Gammaproteobacteria</taxon>
        <taxon>Cellvibrionales</taxon>
        <taxon>Halieaceae</taxon>
        <taxon>Kineobactrum</taxon>
    </lineage>
</organism>
<evidence type="ECO:0000313" key="4">
    <source>
        <dbReference type="EMBL" id="QIB65774.1"/>
    </source>
</evidence>
<sequence length="345" mass="38659">MNNSFFFLFFRRMRAPLIVLVCAYAIATFGFTLIPGTDDQGNPWRMSLFEAFYVVSYTGSTIGFGEVPYDFSPAQRLWTIISIYLTVIAWLFSVGSIVALLQDPVYTRAMRRTRLSRRVRGLDQPFYLVCGYGDTGRMLTRELTDRGHPVVVIDTAEHKIEAHEVEDFRAPVTAFCMNASLPDNLREAGLSNRWCAGVIAVTGDGQANLKIAISAKLLNRKSIVYARANTFGEADNMLSFDTDHVVNPVDEYVRRLGLAIEKPDLFRLYHWLNSGPASRLVKPVAIPRGRWIVCGFDRVGRAVYQLLLEQGMEVAVIDPEPGQRGCPQILSPAAVPRRTSSKRQG</sequence>
<keyword evidence="2" id="KW-0472">Membrane</keyword>
<proteinExistence type="predicted"/>
<dbReference type="Pfam" id="PF07885">
    <property type="entry name" value="Ion_trans_2"/>
    <property type="match status" value="1"/>
</dbReference>
<dbReference type="Pfam" id="PF02254">
    <property type="entry name" value="TrkA_N"/>
    <property type="match status" value="1"/>
</dbReference>
<evidence type="ECO:0000256" key="2">
    <source>
        <dbReference type="SAM" id="Phobius"/>
    </source>
</evidence>
<name>A0A6C0U8C9_9GAMM</name>
<feature type="domain" description="RCK N-terminal" evidence="3">
    <location>
        <begin position="124"/>
        <end position="246"/>
    </location>
</feature>
<gene>
    <name evidence="4" type="ORF">G3T16_10450</name>
</gene>
<dbReference type="GO" id="GO:0005886">
    <property type="term" value="C:plasma membrane"/>
    <property type="evidence" value="ECO:0007669"/>
    <property type="project" value="UniProtKB-SubCell"/>
</dbReference>
<dbReference type="RefSeq" id="WP_163495186.1">
    <property type="nucleotide sequence ID" value="NZ_CP048711.1"/>
</dbReference>
<dbReference type="Gene3D" id="1.10.287.70">
    <property type="match status" value="1"/>
</dbReference>
<dbReference type="InterPro" id="IPR013099">
    <property type="entry name" value="K_chnl_dom"/>
</dbReference>